<gene>
    <name evidence="2" type="ORF">UR35_C0004G0013</name>
</gene>
<organism evidence="2 3">
    <name type="scientific">Candidatus Woesebacteria bacterium GW2011_GWB1_33_22</name>
    <dbReference type="NCBI Taxonomy" id="1618566"/>
    <lineage>
        <taxon>Bacteria</taxon>
        <taxon>Candidatus Woeseibacteriota</taxon>
    </lineage>
</organism>
<dbReference type="Proteomes" id="UP000034778">
    <property type="component" value="Unassembled WGS sequence"/>
</dbReference>
<dbReference type="EMBL" id="LBOW01000004">
    <property type="protein sequence ID" value="KKP44981.1"/>
    <property type="molecule type" value="Genomic_DNA"/>
</dbReference>
<keyword evidence="1" id="KW-0472">Membrane</keyword>
<evidence type="ECO:0000256" key="1">
    <source>
        <dbReference type="SAM" id="Phobius"/>
    </source>
</evidence>
<keyword evidence="1" id="KW-0812">Transmembrane</keyword>
<accession>A0A0G0A1E9</accession>
<sequence>MNHKINITTETDKTVENNSDKLSNLSWILKFIGKSLLILIVLLVLKTLDFSWIKGEVVGYKKMCIDWSNHDDCLLYTAVNTKETFKVYASNQTVFELSEYGTDKYTKCTVVDNKNWECTYDDESARFGFARGKYFYRGIESDYSLIYKAVQEYVGLSRFEWLIQKNIDSGCIPIDPLCYLLQ</sequence>
<proteinExistence type="predicted"/>
<protein>
    <submittedName>
        <fullName evidence="2">Uncharacterized protein</fullName>
    </submittedName>
</protein>
<evidence type="ECO:0000313" key="3">
    <source>
        <dbReference type="Proteomes" id="UP000034778"/>
    </source>
</evidence>
<reference evidence="2 3" key="1">
    <citation type="journal article" date="2015" name="Nature">
        <title>rRNA introns, odd ribosomes, and small enigmatic genomes across a large radiation of phyla.</title>
        <authorList>
            <person name="Brown C.T."/>
            <person name="Hug L.A."/>
            <person name="Thomas B.C."/>
            <person name="Sharon I."/>
            <person name="Castelle C.J."/>
            <person name="Singh A."/>
            <person name="Wilkins M.J."/>
            <person name="Williams K.H."/>
            <person name="Banfield J.F."/>
        </authorList>
    </citation>
    <scope>NUCLEOTIDE SEQUENCE [LARGE SCALE GENOMIC DNA]</scope>
</reference>
<dbReference type="AlphaFoldDB" id="A0A0G0A1E9"/>
<dbReference type="STRING" id="1618566.UR35_C0004G0013"/>
<feature type="transmembrane region" description="Helical" evidence="1">
    <location>
        <begin position="27"/>
        <end position="45"/>
    </location>
</feature>
<name>A0A0G0A1E9_9BACT</name>
<comment type="caution">
    <text evidence="2">The sequence shown here is derived from an EMBL/GenBank/DDBJ whole genome shotgun (WGS) entry which is preliminary data.</text>
</comment>
<keyword evidence="1" id="KW-1133">Transmembrane helix</keyword>
<evidence type="ECO:0000313" key="2">
    <source>
        <dbReference type="EMBL" id="KKP44981.1"/>
    </source>
</evidence>